<keyword evidence="12 13" id="KW-0472">Membrane</keyword>
<keyword evidence="8 15" id="KW-0418">Kinase</keyword>
<dbReference type="PANTHER" id="PTHR45453:SF2">
    <property type="entry name" value="HISTIDINE KINASE"/>
    <property type="match status" value="1"/>
</dbReference>
<keyword evidence="7" id="KW-0547">Nucleotide-binding</keyword>
<keyword evidence="6 13" id="KW-0812">Transmembrane</keyword>
<evidence type="ECO:0000256" key="10">
    <source>
        <dbReference type="ARBA" id="ARBA00022989"/>
    </source>
</evidence>
<proteinExistence type="predicted"/>
<dbReference type="Pfam" id="PF02518">
    <property type="entry name" value="HATPase_c"/>
    <property type="match status" value="1"/>
</dbReference>
<evidence type="ECO:0000256" key="5">
    <source>
        <dbReference type="ARBA" id="ARBA00022679"/>
    </source>
</evidence>
<dbReference type="InterPro" id="IPR050351">
    <property type="entry name" value="BphY/WalK/GraS-like"/>
</dbReference>
<organism evidence="15 16">
    <name type="scientific">Lysinibacillus agricola</name>
    <dbReference type="NCBI Taxonomy" id="2590012"/>
    <lineage>
        <taxon>Bacteria</taxon>
        <taxon>Bacillati</taxon>
        <taxon>Bacillota</taxon>
        <taxon>Bacilli</taxon>
        <taxon>Bacillales</taxon>
        <taxon>Bacillaceae</taxon>
        <taxon>Lysinibacillus</taxon>
    </lineage>
</organism>
<dbReference type="InterPro" id="IPR005467">
    <property type="entry name" value="His_kinase_dom"/>
</dbReference>
<dbReference type="Gene3D" id="3.30.565.10">
    <property type="entry name" value="Histidine kinase-like ATPase, C-terminal domain"/>
    <property type="match status" value="1"/>
</dbReference>
<keyword evidence="9" id="KW-0067">ATP-binding</keyword>
<evidence type="ECO:0000256" key="1">
    <source>
        <dbReference type="ARBA" id="ARBA00000085"/>
    </source>
</evidence>
<evidence type="ECO:0000256" key="7">
    <source>
        <dbReference type="ARBA" id="ARBA00022741"/>
    </source>
</evidence>
<evidence type="ECO:0000256" key="9">
    <source>
        <dbReference type="ARBA" id="ARBA00022840"/>
    </source>
</evidence>
<dbReference type="EMBL" id="CP067341">
    <property type="protein sequence ID" value="QQP11959.1"/>
    <property type="molecule type" value="Genomic_DNA"/>
</dbReference>
<evidence type="ECO:0000256" key="4">
    <source>
        <dbReference type="ARBA" id="ARBA00022475"/>
    </source>
</evidence>
<evidence type="ECO:0000259" key="14">
    <source>
        <dbReference type="PROSITE" id="PS50109"/>
    </source>
</evidence>
<accession>A0ABX7AUR3</accession>
<keyword evidence="4" id="KW-1003">Cell membrane</keyword>
<dbReference type="RefSeq" id="WP_053597174.1">
    <property type="nucleotide sequence ID" value="NZ_CP067341.1"/>
</dbReference>
<dbReference type="GO" id="GO:0016301">
    <property type="term" value="F:kinase activity"/>
    <property type="evidence" value="ECO:0007669"/>
    <property type="project" value="UniProtKB-KW"/>
</dbReference>
<feature type="transmembrane region" description="Helical" evidence="13">
    <location>
        <begin position="45"/>
        <end position="64"/>
    </location>
</feature>
<dbReference type="PROSITE" id="PS50109">
    <property type="entry name" value="HIS_KIN"/>
    <property type="match status" value="1"/>
</dbReference>
<dbReference type="EC" id="2.7.13.3" evidence="3"/>
<comment type="catalytic activity">
    <reaction evidence="1">
        <text>ATP + protein L-histidine = ADP + protein N-phospho-L-histidine.</text>
        <dbReference type="EC" id="2.7.13.3"/>
    </reaction>
</comment>
<dbReference type="InterPro" id="IPR036890">
    <property type="entry name" value="HATPase_C_sf"/>
</dbReference>
<keyword evidence="11" id="KW-0902">Two-component regulatory system</keyword>
<evidence type="ECO:0000256" key="8">
    <source>
        <dbReference type="ARBA" id="ARBA00022777"/>
    </source>
</evidence>
<name>A0ABX7AUR3_9BACI</name>
<keyword evidence="16" id="KW-1185">Reference proteome</keyword>
<evidence type="ECO:0000256" key="13">
    <source>
        <dbReference type="SAM" id="Phobius"/>
    </source>
</evidence>
<feature type="domain" description="Histidine kinase" evidence="14">
    <location>
        <begin position="122"/>
        <end position="336"/>
    </location>
</feature>
<keyword evidence="5" id="KW-0808">Transferase</keyword>
<sequence length="342" mass="40277">MLKHILIKFLKDRLLLIMFYLINMICVMTFFHLNEPANDEIFYPLSIGLFLLTVYLVIDWLNYYQTNKAIELMLRGQFVEIQPYTEEQKAFYQLLKKNISEHTRKYNTMKEQKNESLYFLSHWMHFLKTPVSVIELIISKGKTEETTVLFEKIQRENKRIHTSIEQALTMVRMESFETDLDITAVDLLTTLRKVINERKRECIYHSIFPVIEFNEEEAFVVTDVKWNTILLDQIISNAIKYSSLKSGKKQLVFKIERFEEYIILSIIDEGIGMHSYDIDRVFQPFFTGENGRRTPNSTGIGLYISKKIADKLGQPITIQSEVTRGTTVTIRWQATENHLSQV</sequence>
<evidence type="ECO:0000256" key="2">
    <source>
        <dbReference type="ARBA" id="ARBA00004651"/>
    </source>
</evidence>
<evidence type="ECO:0000256" key="12">
    <source>
        <dbReference type="ARBA" id="ARBA00023136"/>
    </source>
</evidence>
<feature type="transmembrane region" description="Helical" evidence="13">
    <location>
        <begin position="12"/>
        <end position="33"/>
    </location>
</feature>
<keyword evidence="10 13" id="KW-1133">Transmembrane helix</keyword>
<evidence type="ECO:0000256" key="11">
    <source>
        <dbReference type="ARBA" id="ARBA00023012"/>
    </source>
</evidence>
<dbReference type="InterPro" id="IPR004358">
    <property type="entry name" value="Sig_transdc_His_kin-like_C"/>
</dbReference>
<evidence type="ECO:0000313" key="15">
    <source>
        <dbReference type="EMBL" id="QQP11959.1"/>
    </source>
</evidence>
<dbReference type="Proteomes" id="UP000596049">
    <property type="component" value="Chromosome"/>
</dbReference>
<protein>
    <recommendedName>
        <fullName evidence="3">histidine kinase</fullName>
        <ecNumber evidence="3">2.7.13.3</ecNumber>
    </recommendedName>
</protein>
<evidence type="ECO:0000256" key="6">
    <source>
        <dbReference type="ARBA" id="ARBA00022692"/>
    </source>
</evidence>
<dbReference type="SUPFAM" id="SSF55874">
    <property type="entry name" value="ATPase domain of HSP90 chaperone/DNA topoisomerase II/histidine kinase"/>
    <property type="match status" value="1"/>
</dbReference>
<dbReference type="PRINTS" id="PR00344">
    <property type="entry name" value="BCTRLSENSOR"/>
</dbReference>
<evidence type="ECO:0000256" key="3">
    <source>
        <dbReference type="ARBA" id="ARBA00012438"/>
    </source>
</evidence>
<dbReference type="InterPro" id="IPR003594">
    <property type="entry name" value="HATPase_dom"/>
</dbReference>
<evidence type="ECO:0000313" key="16">
    <source>
        <dbReference type="Proteomes" id="UP000596049"/>
    </source>
</evidence>
<gene>
    <name evidence="15" type="ORF">FJQ98_22965</name>
</gene>
<dbReference type="SMART" id="SM00387">
    <property type="entry name" value="HATPase_c"/>
    <property type="match status" value="1"/>
</dbReference>
<reference evidence="15 16" key="1">
    <citation type="submission" date="2020-01" db="EMBL/GenBank/DDBJ databases">
        <authorList>
            <person name="Liu G."/>
            <person name="Liu B."/>
        </authorList>
    </citation>
    <scope>NUCLEOTIDE SEQUENCE [LARGE SCALE GENOMIC DNA]</scope>
    <source>
        <strain evidence="15 16">FJAT-51161</strain>
    </source>
</reference>
<dbReference type="PANTHER" id="PTHR45453">
    <property type="entry name" value="PHOSPHATE REGULON SENSOR PROTEIN PHOR"/>
    <property type="match status" value="1"/>
</dbReference>
<comment type="subcellular location">
    <subcellularLocation>
        <location evidence="2">Cell membrane</location>
        <topology evidence="2">Multi-pass membrane protein</topology>
    </subcellularLocation>
</comment>